<sequence length="477" mass="54011">YQKFSLAGNLTIESIEMNNPPIVVWDSNYLHLNKNMPNRVDFFITNPQNNINCFDVFSLPDITILDINTADDHYGSNDFPLQFENGTANLLSNKRLIRFCPNGRNLNSTVKCILKQNLYVEKYSNTFSYAFDFPHCPCDDENTICELYLFNGIQSNTFYFGNIKTTHTSLFVDKNTTLQDVNSFGTINLKDDIFLNVGGNIDQTTFAFSIGSMTISNPTHQQNQFIYNSQKQELFCSNVVKLTIELKQNIDTLKINCTGTISFILLNSNLFIYITKEVKEIQNLLFVETVDQKIEIIMSLESDGTLVSNNKVDNCVLMKINSDNSKCLKCNSQTRLLNGICLNITSNCQRFNSENICELCKNGYYLDDDFECQPFQNGCVIGDKNTCYKCSNDKVLDKNGNCISNINCIVSNGNSCIKCSSGDMKKECNNCGDDNCYFCENEMCSICFKNQFLNELGFCVNDGISHVIGNKVLYCTD</sequence>
<proteinExistence type="predicted"/>
<gene>
    <name evidence="1" type="ORF">EIN_136800</name>
</gene>
<dbReference type="EMBL" id="KB207027">
    <property type="protein sequence ID" value="ELP85986.1"/>
    <property type="molecule type" value="Genomic_DNA"/>
</dbReference>
<dbReference type="GeneID" id="14884879"/>
<evidence type="ECO:0000313" key="1">
    <source>
        <dbReference type="EMBL" id="ELP85986.1"/>
    </source>
</evidence>
<organism evidence="1 2">
    <name type="scientific">Entamoeba invadens IP1</name>
    <dbReference type="NCBI Taxonomy" id="370355"/>
    <lineage>
        <taxon>Eukaryota</taxon>
        <taxon>Amoebozoa</taxon>
        <taxon>Evosea</taxon>
        <taxon>Archamoebae</taxon>
        <taxon>Mastigamoebida</taxon>
        <taxon>Entamoebidae</taxon>
        <taxon>Entamoeba</taxon>
    </lineage>
</organism>
<dbReference type="OrthoDB" id="25685at2759"/>
<dbReference type="InterPro" id="IPR009030">
    <property type="entry name" value="Growth_fac_rcpt_cys_sf"/>
</dbReference>
<keyword evidence="1" id="KW-0808">Transferase</keyword>
<keyword evidence="2" id="KW-1185">Reference proteome</keyword>
<dbReference type="KEGG" id="eiv:EIN_136800"/>
<feature type="non-terminal residue" evidence="1">
    <location>
        <position position="1"/>
    </location>
</feature>
<dbReference type="OMA" id="DWSVGHT"/>
<dbReference type="InterPro" id="IPR053215">
    <property type="entry name" value="TKL_Ser/Thr_kinase"/>
</dbReference>
<dbReference type="SUPFAM" id="SSF57184">
    <property type="entry name" value="Growth factor receptor domain"/>
    <property type="match status" value="1"/>
</dbReference>
<reference evidence="1 2" key="1">
    <citation type="submission" date="2012-10" db="EMBL/GenBank/DDBJ databases">
        <authorList>
            <person name="Zafar N."/>
            <person name="Inman J."/>
            <person name="Hall N."/>
            <person name="Lorenzi H."/>
            <person name="Caler E."/>
        </authorList>
    </citation>
    <scope>NUCLEOTIDE SEQUENCE [LARGE SCALE GENOMIC DNA]</scope>
    <source>
        <strain evidence="1 2">IP1</strain>
    </source>
</reference>
<dbReference type="Proteomes" id="UP000014680">
    <property type="component" value="Unassembled WGS sequence"/>
</dbReference>
<dbReference type="PANTHER" id="PTHR45756:SF1">
    <property type="entry name" value="PROTEIN KINASE DOMAIN CONTAINING PROTEIN"/>
    <property type="match status" value="1"/>
</dbReference>
<name>A0A0A1U0G1_ENTIV</name>
<dbReference type="VEuPathDB" id="AmoebaDB:EIN_136800"/>
<dbReference type="PANTHER" id="PTHR45756">
    <property type="entry name" value="PALMITOYLTRANSFERASE"/>
    <property type="match status" value="1"/>
</dbReference>
<dbReference type="RefSeq" id="XP_004185332.1">
    <property type="nucleotide sequence ID" value="XM_004185284.1"/>
</dbReference>
<keyword evidence="1" id="KW-0418">Kinase</keyword>
<feature type="non-terminal residue" evidence="1">
    <location>
        <position position="477"/>
    </location>
</feature>
<accession>A0A0A1U0G1</accession>
<dbReference type="GO" id="GO:0016301">
    <property type="term" value="F:kinase activity"/>
    <property type="evidence" value="ECO:0007669"/>
    <property type="project" value="UniProtKB-KW"/>
</dbReference>
<dbReference type="AlphaFoldDB" id="A0A0A1U0G1"/>
<protein>
    <submittedName>
        <fullName evidence="1">Protein kinase domain containing protein</fullName>
    </submittedName>
</protein>
<evidence type="ECO:0000313" key="2">
    <source>
        <dbReference type="Proteomes" id="UP000014680"/>
    </source>
</evidence>